<reference evidence="2" key="1">
    <citation type="submission" date="2021-01" db="EMBL/GenBank/DDBJ databases">
        <title>Genome sequence of strain Noviherbaspirillum sp. DKR-6.</title>
        <authorList>
            <person name="Chaudhary D.K."/>
        </authorList>
    </citation>
    <scope>NUCLEOTIDE SEQUENCE</scope>
    <source>
        <strain evidence="2">DKR-6</strain>
    </source>
</reference>
<dbReference type="InterPro" id="IPR046879">
    <property type="entry name" value="KANL3/Tex30_Abhydrolase"/>
</dbReference>
<sequence>MRELVAIPDGVASVEGLLEIPPHVRGMVLFAHGSGSGRHSPRNQFVAQQLQLADMGTLLVDLLTPEEDHDTQSRFDIELLASRLAVAAAWLRARQAGVALGLFGASTGAAAALRLAAQAGIDVVALVSRGGRPDLAGNEALHRVRAPTLLIVGGDDDEVLALNQKAYAQMHCEKRLEIVAGATHLFEEPGRLEEAAMLAVNWFSFHFPRPRPRHA</sequence>
<dbReference type="EMBL" id="JAEPBG010000016">
    <property type="protein sequence ID" value="MBK4737969.1"/>
    <property type="molecule type" value="Genomic_DNA"/>
</dbReference>
<evidence type="ECO:0000259" key="1">
    <source>
        <dbReference type="Pfam" id="PF20408"/>
    </source>
</evidence>
<comment type="caution">
    <text evidence="2">The sequence shown here is derived from an EMBL/GenBank/DDBJ whole genome shotgun (WGS) entry which is preliminary data.</text>
</comment>
<dbReference type="InterPro" id="IPR026555">
    <property type="entry name" value="NSL3/Tex30"/>
</dbReference>
<dbReference type="Proteomes" id="UP000622890">
    <property type="component" value="Unassembled WGS sequence"/>
</dbReference>
<protein>
    <submittedName>
        <fullName evidence="2">Alpha/beta hydrolase</fullName>
    </submittedName>
</protein>
<gene>
    <name evidence="2" type="ORF">JJB74_25385</name>
</gene>
<accession>A0A934T2I9</accession>
<proteinExistence type="predicted"/>
<dbReference type="Gene3D" id="3.40.50.1820">
    <property type="entry name" value="alpha/beta hydrolase"/>
    <property type="match status" value="1"/>
</dbReference>
<dbReference type="Pfam" id="PF20408">
    <property type="entry name" value="Abhydrolase_11"/>
    <property type="match status" value="1"/>
</dbReference>
<dbReference type="SUPFAM" id="SSF53474">
    <property type="entry name" value="alpha/beta-Hydrolases"/>
    <property type="match status" value="1"/>
</dbReference>
<keyword evidence="3" id="KW-1185">Reference proteome</keyword>
<evidence type="ECO:0000313" key="3">
    <source>
        <dbReference type="Proteomes" id="UP000622890"/>
    </source>
</evidence>
<dbReference type="InterPro" id="IPR029058">
    <property type="entry name" value="AB_hydrolase_fold"/>
</dbReference>
<dbReference type="GO" id="GO:0016787">
    <property type="term" value="F:hydrolase activity"/>
    <property type="evidence" value="ECO:0007669"/>
    <property type="project" value="UniProtKB-KW"/>
</dbReference>
<name>A0A934T2I9_9BURK</name>
<evidence type="ECO:0000313" key="2">
    <source>
        <dbReference type="EMBL" id="MBK4737969.1"/>
    </source>
</evidence>
<feature type="domain" description="KANL3/Tex30 alpha/beta hydrolase-like" evidence="1">
    <location>
        <begin position="26"/>
        <end position="191"/>
    </location>
</feature>
<dbReference type="AlphaFoldDB" id="A0A934T2I9"/>
<dbReference type="PANTHER" id="PTHR13136:SF11">
    <property type="entry name" value="TESTIS-EXPRESSED PROTEIN 30"/>
    <property type="match status" value="1"/>
</dbReference>
<keyword evidence="2" id="KW-0378">Hydrolase</keyword>
<dbReference type="PANTHER" id="PTHR13136">
    <property type="entry name" value="TESTIS DEVELOPMENT PROTEIN PRTD"/>
    <property type="match status" value="1"/>
</dbReference>
<organism evidence="2 3">
    <name type="scientific">Noviherbaspirillum pedocola</name>
    <dbReference type="NCBI Taxonomy" id="2801341"/>
    <lineage>
        <taxon>Bacteria</taxon>
        <taxon>Pseudomonadati</taxon>
        <taxon>Pseudomonadota</taxon>
        <taxon>Betaproteobacteria</taxon>
        <taxon>Burkholderiales</taxon>
        <taxon>Oxalobacteraceae</taxon>
        <taxon>Noviherbaspirillum</taxon>
    </lineage>
</organism>